<reference evidence="2" key="1">
    <citation type="submission" date="2020-08" db="EMBL/GenBank/DDBJ databases">
        <title>Multicomponent nature underlies the extraordinary mechanical properties of spider dragline silk.</title>
        <authorList>
            <person name="Kono N."/>
            <person name="Nakamura H."/>
            <person name="Mori M."/>
            <person name="Yoshida Y."/>
            <person name="Ohtoshi R."/>
            <person name="Malay A.D."/>
            <person name="Moran D.A.P."/>
            <person name="Tomita M."/>
            <person name="Numata K."/>
            <person name="Arakawa K."/>
        </authorList>
    </citation>
    <scope>NUCLEOTIDE SEQUENCE</scope>
</reference>
<evidence type="ECO:0000256" key="1">
    <source>
        <dbReference type="SAM" id="MobiDB-lite"/>
    </source>
</evidence>
<proteinExistence type="predicted"/>
<feature type="region of interest" description="Disordered" evidence="1">
    <location>
        <begin position="1"/>
        <end position="48"/>
    </location>
</feature>
<dbReference type="EMBL" id="BMAV01025642">
    <property type="protein sequence ID" value="GFS43187.1"/>
    <property type="molecule type" value="Genomic_DNA"/>
</dbReference>
<dbReference type="AlphaFoldDB" id="A0A8X6IHB7"/>
<keyword evidence="3" id="KW-1185">Reference proteome</keyword>
<gene>
    <name evidence="2" type="ORF">TNIN_263561</name>
</gene>
<feature type="compositionally biased region" description="Basic and acidic residues" evidence="1">
    <location>
        <begin position="25"/>
        <end position="39"/>
    </location>
</feature>
<name>A0A8X6IHB7_9ARAC</name>
<comment type="caution">
    <text evidence="2">The sequence shown here is derived from an EMBL/GenBank/DDBJ whole genome shotgun (WGS) entry which is preliminary data.</text>
</comment>
<accession>A0A8X6IHB7</accession>
<organism evidence="2 3">
    <name type="scientific">Trichonephila inaurata madagascariensis</name>
    <dbReference type="NCBI Taxonomy" id="2747483"/>
    <lineage>
        <taxon>Eukaryota</taxon>
        <taxon>Metazoa</taxon>
        <taxon>Ecdysozoa</taxon>
        <taxon>Arthropoda</taxon>
        <taxon>Chelicerata</taxon>
        <taxon>Arachnida</taxon>
        <taxon>Araneae</taxon>
        <taxon>Araneomorphae</taxon>
        <taxon>Entelegynae</taxon>
        <taxon>Araneoidea</taxon>
        <taxon>Nephilidae</taxon>
        <taxon>Trichonephila</taxon>
        <taxon>Trichonephila inaurata</taxon>
    </lineage>
</organism>
<evidence type="ECO:0000313" key="3">
    <source>
        <dbReference type="Proteomes" id="UP000886998"/>
    </source>
</evidence>
<dbReference type="Proteomes" id="UP000886998">
    <property type="component" value="Unassembled WGS sequence"/>
</dbReference>
<evidence type="ECO:0000313" key="2">
    <source>
        <dbReference type="EMBL" id="GFS43187.1"/>
    </source>
</evidence>
<protein>
    <submittedName>
        <fullName evidence="2">Uncharacterized protein</fullName>
    </submittedName>
</protein>
<feature type="region of interest" description="Disordered" evidence="1">
    <location>
        <begin position="242"/>
        <end position="261"/>
    </location>
</feature>
<feature type="compositionally biased region" description="Polar residues" evidence="1">
    <location>
        <begin position="1"/>
        <end position="10"/>
    </location>
</feature>
<sequence>MSRTSSTRQASVWVKAPRSTSSSVESEHLKKKESREGGDIKQPLIISQPESRAGFVPLHLSSASSGRSPDRVYTFLCSVKGGVSECPTHARPVRSNLVCRLKKHQSASSSVGKRTSEEQKGRDAKLASDHLTQPETGATLIYATSAINFNGRSLTGFTPLSLFRQKELSVCLNSPRTSHDCVEALVCRLKHQSASSSVGSGASEEQQKGVKHYRIECVSECPTHILDPVRSLSVQVKAPSTRLRSVGKRHPEEQKGGKKRYFSTCISFPTEDEVQ</sequence>